<dbReference type="InterPro" id="IPR053161">
    <property type="entry name" value="Ulvan_degrading_GH"/>
</dbReference>
<dbReference type="PANTHER" id="PTHR36848:SF2">
    <property type="entry name" value="SECRETED PROTEIN"/>
    <property type="match status" value="1"/>
</dbReference>
<organism evidence="1 2">
    <name type="scientific">Candidatus Desantisbacteria bacterium CG_4_10_14_0_8_um_filter_48_22</name>
    <dbReference type="NCBI Taxonomy" id="1974543"/>
    <lineage>
        <taxon>Bacteria</taxon>
        <taxon>Candidatus Desantisiibacteriota</taxon>
    </lineage>
</organism>
<dbReference type="PANTHER" id="PTHR36848">
    <property type="entry name" value="DNA-BINDING PROTEIN (PUTATIVE SECRETED PROTEIN)-RELATED"/>
    <property type="match status" value="1"/>
</dbReference>
<evidence type="ECO:0008006" key="3">
    <source>
        <dbReference type="Google" id="ProtNLM"/>
    </source>
</evidence>
<reference evidence="2" key="1">
    <citation type="submission" date="2017-09" db="EMBL/GenBank/DDBJ databases">
        <title>Depth-based differentiation of microbial function through sediment-hosted aquifers and enrichment of novel symbionts in the deep terrestrial subsurface.</title>
        <authorList>
            <person name="Probst A.J."/>
            <person name="Ladd B."/>
            <person name="Jarett J.K."/>
            <person name="Geller-Mcgrath D.E."/>
            <person name="Sieber C.M.K."/>
            <person name="Emerson J.B."/>
            <person name="Anantharaman K."/>
            <person name="Thomas B.C."/>
            <person name="Malmstrom R."/>
            <person name="Stieglmeier M."/>
            <person name="Klingl A."/>
            <person name="Woyke T."/>
            <person name="Ryan C.M."/>
            <person name="Banfield J.F."/>
        </authorList>
    </citation>
    <scope>NUCLEOTIDE SEQUENCE [LARGE SCALE GENOMIC DNA]</scope>
</reference>
<dbReference type="Gene3D" id="2.60.120.260">
    <property type="entry name" value="Galactose-binding domain-like"/>
    <property type="match status" value="1"/>
</dbReference>
<evidence type="ECO:0000313" key="1">
    <source>
        <dbReference type="EMBL" id="PIZ16252.1"/>
    </source>
</evidence>
<proteinExistence type="predicted"/>
<sequence>MAEDIKKGFKEPGKEFRGAPFWSWNDDLEDKELARQIKEMDENGWGGFFMHSRIGLITPYLTKEWMKRIRTCVSEAKKRGMGAWLYDEDRWPSGFAGGIVTAKDENKMKGLECTIEGENIVSTRVITGPPNPWYNNQTYLDTMNPEAVDDFIEVTHEAYYREFGSEFGKSIPGIFTDEPNYFTFQGGAFSPSDPSKKVCVIPWTGGFQEYFRKRKGYDIMEKLPLLFFPGEGCEKARYDYWEAATDLFLESYSKKMYDWCEERNLRYAGHYLCEDTLESQILCIGAAMPHYEYMHVPGIDHLCRNISNVMTPKQCSSAAHQLGRLRTLSETYGCSGQNFSFTGRKWIGDWEFVLGINILNHHLSLYSMKGCRKRDFPPNIYFQQPWWKYNRVIEDYFTRLTYMLTRGKHKCDILLMHPMGSAWVAYSRLDAAKCNEMSSAFERLSIDLCSLQRDYDYGDEKLMEKYARLSWVEQPAKGMDGNKGYYDGAFMKRLPRLQVGGSRYELVIIPSSITLRKNTFKLLKEFKNSGGKVIALEPAPTMVDCQASDELKEFISSIKVIPANKDNLKVLLDEMLDPEVTVADKKKAGVPAIYYQHRTTEDADIFFLCNTDQEKEFSTTVTLNSLGKAEEWDLFTGKIAEIPFRVKGNKTQIELDFSPAGSHLIMVERKGIALKHFLSEILPANEKKIKEEKVRLKNEWTFERKDMNALTLDYCRRYRIGDQGWTESKVPVWKVQAEAEKRVNVSRPESVGGQASCQSINVEMELDFNMDYEMPEDARLFFVMEKPEIYGVKVNGKTVKYRDTGYWTDTSFKKIDIRQFVKMGENTVALSCDFRLPIKPGTMIYTKDGVELESCYIVGDFAVEHKDRKEFRLVPERKTLVTGDLVDQGYPFFAGTISLSQTVNIDKEKGRRYNLEFSRLNAIVTAVKINGKPEGLMIFPPFKLDITDALKKGENKITLELAHSLHNLLGPHHKQGELFGVGPHDFTDEANWKDDYFFVKYGVEI</sequence>
<dbReference type="SUPFAM" id="SSF49785">
    <property type="entry name" value="Galactose-binding domain-like"/>
    <property type="match status" value="1"/>
</dbReference>
<dbReference type="Pfam" id="PF17132">
    <property type="entry name" value="Glyco_hydro_106"/>
    <property type="match status" value="1"/>
</dbReference>
<dbReference type="EMBL" id="PFMR01000201">
    <property type="protein sequence ID" value="PIZ16252.1"/>
    <property type="molecule type" value="Genomic_DNA"/>
</dbReference>
<dbReference type="InterPro" id="IPR008979">
    <property type="entry name" value="Galactose-bd-like_sf"/>
</dbReference>
<accession>A0A2M7S9R0</accession>
<protein>
    <recommendedName>
        <fullName evidence="3">Glycoside hydrolase</fullName>
    </recommendedName>
</protein>
<dbReference type="Proteomes" id="UP000229307">
    <property type="component" value="Unassembled WGS sequence"/>
</dbReference>
<evidence type="ECO:0000313" key="2">
    <source>
        <dbReference type="Proteomes" id="UP000229307"/>
    </source>
</evidence>
<name>A0A2M7S9R0_9BACT</name>
<dbReference type="AlphaFoldDB" id="A0A2M7S9R0"/>
<comment type="caution">
    <text evidence="1">The sequence shown here is derived from an EMBL/GenBank/DDBJ whole genome shotgun (WGS) entry which is preliminary data.</text>
</comment>
<gene>
    <name evidence="1" type="ORF">COY52_07595</name>
</gene>